<comment type="caution">
    <text evidence="1">The sequence shown here is derived from an EMBL/GenBank/DDBJ whole genome shotgun (WGS) entry which is preliminary data.</text>
</comment>
<proteinExistence type="predicted"/>
<dbReference type="EMBL" id="QKWP01000241">
    <property type="protein sequence ID" value="RIB23861.1"/>
    <property type="molecule type" value="Genomic_DNA"/>
</dbReference>
<keyword evidence="2" id="KW-1185">Reference proteome</keyword>
<evidence type="ECO:0000313" key="1">
    <source>
        <dbReference type="EMBL" id="RIB23861.1"/>
    </source>
</evidence>
<name>A0A397VQ18_9GLOM</name>
<evidence type="ECO:0000313" key="2">
    <source>
        <dbReference type="Proteomes" id="UP000266673"/>
    </source>
</evidence>
<protein>
    <submittedName>
        <fullName evidence="1">Uncharacterized protein</fullName>
    </submittedName>
</protein>
<organism evidence="1 2">
    <name type="scientific">Gigaspora rosea</name>
    <dbReference type="NCBI Taxonomy" id="44941"/>
    <lineage>
        <taxon>Eukaryota</taxon>
        <taxon>Fungi</taxon>
        <taxon>Fungi incertae sedis</taxon>
        <taxon>Mucoromycota</taxon>
        <taxon>Glomeromycotina</taxon>
        <taxon>Glomeromycetes</taxon>
        <taxon>Diversisporales</taxon>
        <taxon>Gigasporaceae</taxon>
        <taxon>Gigaspora</taxon>
    </lineage>
</organism>
<reference evidence="1 2" key="1">
    <citation type="submission" date="2018-06" db="EMBL/GenBank/DDBJ databases">
        <title>Comparative genomics reveals the genomic features of Rhizophagus irregularis, R. cerebriforme, R. diaphanum and Gigaspora rosea, and their symbiotic lifestyle signature.</title>
        <authorList>
            <person name="Morin E."/>
            <person name="San Clemente H."/>
            <person name="Chen E.C.H."/>
            <person name="De La Providencia I."/>
            <person name="Hainaut M."/>
            <person name="Kuo A."/>
            <person name="Kohler A."/>
            <person name="Murat C."/>
            <person name="Tang N."/>
            <person name="Roy S."/>
            <person name="Loubradou J."/>
            <person name="Henrissat B."/>
            <person name="Grigoriev I.V."/>
            <person name="Corradi N."/>
            <person name="Roux C."/>
            <person name="Martin F.M."/>
        </authorList>
    </citation>
    <scope>NUCLEOTIDE SEQUENCE [LARGE SCALE GENOMIC DNA]</scope>
    <source>
        <strain evidence="1 2">DAOM 194757</strain>
    </source>
</reference>
<accession>A0A397VQ18</accession>
<dbReference type="Proteomes" id="UP000266673">
    <property type="component" value="Unassembled WGS sequence"/>
</dbReference>
<sequence>MCLIGNFENAWDCNDLPLIDLLFNHSSIIEDDLKDKYDNSIHRDNKQRSIKSKQEFDEMLHSLWSAEGVDQDFISSIAQNDVCFDLRLKAIISTYKNIAIAFRDLLVKNNENKILALFGYTHLYLFDYSIK</sequence>
<gene>
    <name evidence="1" type="ORF">C2G38_2170101</name>
</gene>
<dbReference type="AlphaFoldDB" id="A0A397VQ18"/>
<dbReference type="OrthoDB" id="2373613at2759"/>